<dbReference type="PANTHER" id="PTHR22814">
    <property type="entry name" value="COPPER TRANSPORT PROTEIN ATOX1-RELATED"/>
    <property type="match status" value="1"/>
</dbReference>
<dbReference type="AlphaFoldDB" id="A0AAW0KT09"/>
<dbReference type="Gene3D" id="3.30.70.100">
    <property type="match status" value="2"/>
</dbReference>
<keyword evidence="1" id="KW-0479">Metal-binding</keyword>
<keyword evidence="3" id="KW-1185">Reference proteome</keyword>
<evidence type="ECO:0000313" key="2">
    <source>
        <dbReference type="EMBL" id="KAK7842615.1"/>
    </source>
</evidence>
<evidence type="ECO:0000313" key="3">
    <source>
        <dbReference type="Proteomes" id="UP000237347"/>
    </source>
</evidence>
<dbReference type="InterPro" id="IPR006121">
    <property type="entry name" value="HMA_dom"/>
</dbReference>
<dbReference type="Proteomes" id="UP000237347">
    <property type="component" value="Unassembled WGS sequence"/>
</dbReference>
<dbReference type="GO" id="GO:0046872">
    <property type="term" value="F:metal ion binding"/>
    <property type="evidence" value="ECO:0007669"/>
    <property type="project" value="UniProtKB-KW"/>
</dbReference>
<dbReference type="SUPFAM" id="SSF55008">
    <property type="entry name" value="HMA, heavy metal-associated domain"/>
    <property type="match status" value="2"/>
</dbReference>
<dbReference type="CDD" id="cd00371">
    <property type="entry name" value="HMA"/>
    <property type="match status" value="1"/>
</dbReference>
<sequence length="197" mass="22525">MGALDYLSNFCTVTSTRSKRKALQVNRKQQRVTVSGYVEPNKVLKRVKSTGKRAELWPYVPQHLVTILMHLAPMTKGHPPATFEMSCKLFRPQMQLKTTLSHYSVMIMLMHVLSCKTVDIKVKMDCDGCERRVKNAVTSMKGYIVKLAERCYAYIENKLLIPNITLLVNGRFSIMAEGGLMSIFNTLERQQDETFND</sequence>
<dbReference type="EMBL" id="PKMF04000218">
    <property type="protein sequence ID" value="KAK7842615.1"/>
    <property type="molecule type" value="Genomic_DNA"/>
</dbReference>
<dbReference type="PANTHER" id="PTHR22814:SF356">
    <property type="entry name" value="HEAVY METAL-ASSOCIATED ISOPRENYLATED PLANT PROTEIN 20"/>
    <property type="match status" value="1"/>
</dbReference>
<gene>
    <name evidence="2" type="primary">HIPP21</name>
    <name evidence="2" type="ORF">CFP56_013590</name>
</gene>
<reference evidence="2 3" key="1">
    <citation type="journal article" date="2018" name="Sci. Data">
        <title>The draft genome sequence of cork oak.</title>
        <authorList>
            <person name="Ramos A.M."/>
            <person name="Usie A."/>
            <person name="Barbosa P."/>
            <person name="Barros P.M."/>
            <person name="Capote T."/>
            <person name="Chaves I."/>
            <person name="Simoes F."/>
            <person name="Abreu I."/>
            <person name="Carrasquinho I."/>
            <person name="Faro C."/>
            <person name="Guimaraes J.B."/>
            <person name="Mendonca D."/>
            <person name="Nobrega F."/>
            <person name="Rodrigues L."/>
            <person name="Saibo N.J.M."/>
            <person name="Varela M.C."/>
            <person name="Egas C."/>
            <person name="Matos J."/>
            <person name="Miguel C.M."/>
            <person name="Oliveira M.M."/>
            <person name="Ricardo C.P."/>
            <person name="Goncalves S."/>
        </authorList>
    </citation>
    <scope>NUCLEOTIDE SEQUENCE [LARGE SCALE GENOMIC DNA]</scope>
    <source>
        <strain evidence="3">cv. HL8</strain>
    </source>
</reference>
<evidence type="ECO:0000256" key="1">
    <source>
        <dbReference type="ARBA" id="ARBA00022723"/>
    </source>
</evidence>
<proteinExistence type="predicted"/>
<dbReference type="InterPro" id="IPR036163">
    <property type="entry name" value="HMA_dom_sf"/>
</dbReference>
<organism evidence="2 3">
    <name type="scientific">Quercus suber</name>
    <name type="common">Cork oak</name>
    <dbReference type="NCBI Taxonomy" id="58331"/>
    <lineage>
        <taxon>Eukaryota</taxon>
        <taxon>Viridiplantae</taxon>
        <taxon>Streptophyta</taxon>
        <taxon>Embryophyta</taxon>
        <taxon>Tracheophyta</taxon>
        <taxon>Spermatophyta</taxon>
        <taxon>Magnoliopsida</taxon>
        <taxon>eudicotyledons</taxon>
        <taxon>Gunneridae</taxon>
        <taxon>Pentapetalae</taxon>
        <taxon>rosids</taxon>
        <taxon>fabids</taxon>
        <taxon>Fagales</taxon>
        <taxon>Fagaceae</taxon>
        <taxon>Quercus</taxon>
    </lineage>
</organism>
<comment type="caution">
    <text evidence="2">The sequence shown here is derived from an EMBL/GenBank/DDBJ whole genome shotgun (WGS) entry which is preliminary data.</text>
</comment>
<protein>
    <submittedName>
        <fullName evidence="2">Heavy metal-associated isoprenylated plant protein 21</fullName>
    </submittedName>
</protein>
<accession>A0AAW0KT09</accession>
<name>A0AAW0KT09_QUESU</name>